<proteinExistence type="predicted"/>
<name>A0A0G0VT68_UNCKA</name>
<dbReference type="AlphaFoldDB" id="A0A0G0VT68"/>
<feature type="domain" description="SHS2" evidence="1">
    <location>
        <begin position="17"/>
        <end position="221"/>
    </location>
</feature>
<dbReference type="InterPro" id="IPR003494">
    <property type="entry name" value="SHS2_FtsA"/>
</dbReference>
<dbReference type="InterPro" id="IPR043129">
    <property type="entry name" value="ATPase_NBD"/>
</dbReference>
<accession>A0A0G0VT68</accession>
<keyword evidence="2" id="KW-0131">Cell cycle</keyword>
<reference evidence="2 3" key="1">
    <citation type="journal article" date="2015" name="Nature">
        <title>rRNA introns, odd ribosomes, and small enigmatic genomes across a large radiation of phyla.</title>
        <authorList>
            <person name="Brown C.T."/>
            <person name="Hug L.A."/>
            <person name="Thomas B.C."/>
            <person name="Sharon I."/>
            <person name="Castelle C.J."/>
            <person name="Singh A."/>
            <person name="Wilkins M.J."/>
            <person name="Williams K.H."/>
            <person name="Banfield J.F."/>
        </authorList>
    </citation>
    <scope>NUCLEOTIDE SEQUENCE [LARGE SCALE GENOMIC DNA]</scope>
</reference>
<sequence length="402" mass="44023">MITLPFLQKSPKRPSKFLTLSISSEDVKCAVFYDDPSEAKLKILGAGRQVLSKDSSRAGVIVEEENVENAAGEAIRRAMENTEGDISHLIIAAGNATVLGITTTVRYRRKEPHTPVNEKEVARLYERISEAAYIEAQNEYLSTTGNADENLEIITTSDVSLKIDGHSVKDLEGNAGQTIEAAVYHAFCPEYHFKSLQSLAKKLGLNILAIGSGMYCAAQWVKKITPEISDYILVDVAEDTTNVSVVFGGGIVATKFLSLGSKHFAEQIAERMGVTMEEAGKLLTSYLNSALSDPEMEVVGGCIREAIKVWVMGIEILFGEFTGVKTFPSKIFLQGAGAEIPEIVEALMKDSWAKNIPFREAREVQLMEIEGLPVVDATGVVKSKDWFSNAVLSIIYKEIFDK</sequence>
<dbReference type="InterPro" id="IPR050696">
    <property type="entry name" value="FtsA/MreB"/>
</dbReference>
<dbReference type="Proteomes" id="UP000033947">
    <property type="component" value="Unassembled WGS sequence"/>
</dbReference>
<protein>
    <submittedName>
        <fullName evidence="2">Cell division protein (Septum formation)</fullName>
    </submittedName>
</protein>
<dbReference type="SMART" id="SM00842">
    <property type="entry name" value="FtsA"/>
    <property type="match status" value="1"/>
</dbReference>
<evidence type="ECO:0000313" key="3">
    <source>
        <dbReference type="Proteomes" id="UP000033947"/>
    </source>
</evidence>
<evidence type="ECO:0000259" key="1">
    <source>
        <dbReference type="SMART" id="SM00842"/>
    </source>
</evidence>
<dbReference type="Gene3D" id="3.30.420.40">
    <property type="match status" value="1"/>
</dbReference>
<comment type="caution">
    <text evidence="2">The sequence shown here is derived from an EMBL/GenBank/DDBJ whole genome shotgun (WGS) entry which is preliminary data.</text>
</comment>
<dbReference type="SUPFAM" id="SSF53067">
    <property type="entry name" value="Actin-like ATPase domain"/>
    <property type="match status" value="2"/>
</dbReference>
<dbReference type="GO" id="GO:0051301">
    <property type="term" value="P:cell division"/>
    <property type="evidence" value="ECO:0007669"/>
    <property type="project" value="UniProtKB-KW"/>
</dbReference>
<gene>
    <name evidence="2" type="ORF">UU55_C0009G0014</name>
</gene>
<dbReference type="PANTHER" id="PTHR32432">
    <property type="entry name" value="CELL DIVISION PROTEIN FTSA-RELATED"/>
    <property type="match status" value="1"/>
</dbReference>
<dbReference type="EMBL" id="LCBB01000009">
    <property type="protein sequence ID" value="KKS02877.1"/>
    <property type="molecule type" value="Genomic_DNA"/>
</dbReference>
<keyword evidence="2" id="KW-0132">Cell division</keyword>
<organism evidence="2 3">
    <name type="scientific">candidate division WWE3 bacterium GW2011_GWC2_41_23</name>
    <dbReference type="NCBI Taxonomy" id="1619123"/>
    <lineage>
        <taxon>Bacteria</taxon>
        <taxon>Katanobacteria</taxon>
    </lineage>
</organism>
<evidence type="ECO:0000313" key="2">
    <source>
        <dbReference type="EMBL" id="KKS02877.1"/>
    </source>
</evidence>